<name>A0A9W9HPJ6_9EURO</name>
<dbReference type="OrthoDB" id="6428749at2759"/>
<accession>A0A9W9HPJ6</accession>
<dbReference type="Proteomes" id="UP001146351">
    <property type="component" value="Unassembled WGS sequence"/>
</dbReference>
<feature type="active site" description="Charge relay system" evidence="5">
    <location>
        <position position="216"/>
    </location>
</feature>
<keyword evidence="9" id="KW-1185">Reference proteome</keyword>
<dbReference type="Gene3D" id="3.90.1300.10">
    <property type="entry name" value="Amidase signature (AS) domain"/>
    <property type="match status" value="1"/>
</dbReference>
<dbReference type="GO" id="GO:0004040">
    <property type="term" value="F:amidase activity"/>
    <property type="evidence" value="ECO:0007669"/>
    <property type="project" value="UniProtKB-EC"/>
</dbReference>
<sequence>MGNNTDKWQALITAKQQDRVSRIPTEWVLAPEILNQVHENGTRSAFEILREHELLTEAEVRLTESYDARGLFSEIVQGKVTALEVCKAFCKRAAIAHQLTNCATEIFFDEALNRAQFLDEYLLKEKKPYGPFHGVPISVKDCFPIEGQATTIGFVSYLEKPLAAKNSPVIDVLLENGAVLYLKTNLPQTMLSMDSTNNVFGRTLNPHHPRLTAGGSSGGEGALIGLRGSILGVGTDIGGSIRAPSLCNGIYGFKPTADRIPHGEWESGMRPGAPGFASSAGPLATSVTDLTYFCKSVILSEPWRKDSTALAGGWCNVQRKEKLRIGVFMGDGDYPLAPPVTRALKSATTALERAGHQVDVLSSFPSVHEALTIAARFMMLDNEQTLLKHVLAGDEQPIKSLAYTSPATVVEAREYTLKDVWDANAALIQYREKMAAVWRKHDLDIVLCPGARTPATPHDTFGMPFPASIIPFLKVDASLDAADDYDPTLVNGLPTAVQVVGWRHQDEEALMATEVIDEALKRYQEI</sequence>
<dbReference type="SUPFAM" id="SSF75304">
    <property type="entry name" value="Amidase signature (AS) enzymes"/>
    <property type="match status" value="1"/>
</dbReference>
<dbReference type="InterPro" id="IPR020556">
    <property type="entry name" value="Amidase_CS"/>
</dbReference>
<evidence type="ECO:0000256" key="4">
    <source>
        <dbReference type="ARBA" id="ARBA00022801"/>
    </source>
</evidence>
<protein>
    <recommendedName>
        <fullName evidence="3">amidase</fullName>
        <ecNumber evidence="3">3.5.1.4</ecNumber>
    </recommendedName>
</protein>
<dbReference type="AlphaFoldDB" id="A0A9W9HPJ6"/>
<feature type="domain" description="Amidase" evidence="7">
    <location>
        <begin position="84"/>
        <end position="509"/>
    </location>
</feature>
<evidence type="ECO:0000256" key="3">
    <source>
        <dbReference type="ARBA" id="ARBA00012922"/>
    </source>
</evidence>
<proteinExistence type="inferred from homology"/>
<feature type="binding site" evidence="6">
    <location>
        <position position="216"/>
    </location>
    <ligand>
        <name>substrate</name>
    </ligand>
</feature>
<dbReference type="InterPro" id="IPR023631">
    <property type="entry name" value="Amidase_dom"/>
</dbReference>
<feature type="binding site" evidence="6">
    <location>
        <begin position="237"/>
        <end position="240"/>
    </location>
    <ligand>
        <name>substrate</name>
    </ligand>
</feature>
<comment type="catalytic activity">
    <reaction evidence="1">
        <text>a monocarboxylic acid amide + H2O = a monocarboxylate + NH4(+)</text>
        <dbReference type="Rhea" id="RHEA:12020"/>
        <dbReference type="ChEBI" id="CHEBI:15377"/>
        <dbReference type="ChEBI" id="CHEBI:28938"/>
        <dbReference type="ChEBI" id="CHEBI:35757"/>
        <dbReference type="ChEBI" id="CHEBI:83628"/>
        <dbReference type="EC" id="3.5.1.4"/>
    </reaction>
</comment>
<evidence type="ECO:0000259" key="7">
    <source>
        <dbReference type="Pfam" id="PF01425"/>
    </source>
</evidence>
<evidence type="ECO:0000313" key="8">
    <source>
        <dbReference type="EMBL" id="KAJ5152517.1"/>
    </source>
</evidence>
<organism evidence="8 9">
    <name type="scientific">Penicillium capsulatum</name>
    <dbReference type="NCBI Taxonomy" id="69766"/>
    <lineage>
        <taxon>Eukaryota</taxon>
        <taxon>Fungi</taxon>
        <taxon>Dikarya</taxon>
        <taxon>Ascomycota</taxon>
        <taxon>Pezizomycotina</taxon>
        <taxon>Eurotiomycetes</taxon>
        <taxon>Eurotiomycetidae</taxon>
        <taxon>Eurotiales</taxon>
        <taxon>Aspergillaceae</taxon>
        <taxon>Penicillium</taxon>
    </lineage>
</organism>
<feature type="active site" description="Acyl-ester intermediate" evidence="5">
    <location>
        <position position="240"/>
    </location>
</feature>
<dbReference type="PROSITE" id="PS00571">
    <property type="entry name" value="AMIDASES"/>
    <property type="match status" value="1"/>
</dbReference>
<feature type="active site" description="Charge relay system" evidence="5">
    <location>
        <position position="140"/>
    </location>
</feature>
<comment type="caution">
    <text evidence="8">The sequence shown here is derived from an EMBL/GenBank/DDBJ whole genome shotgun (WGS) entry which is preliminary data.</text>
</comment>
<dbReference type="PANTHER" id="PTHR46072:SF11">
    <property type="entry name" value="AMIDASE-RELATED"/>
    <property type="match status" value="1"/>
</dbReference>
<evidence type="ECO:0000256" key="6">
    <source>
        <dbReference type="PIRSR" id="PIRSR001221-2"/>
    </source>
</evidence>
<dbReference type="EC" id="3.5.1.4" evidence="3"/>
<reference evidence="8" key="2">
    <citation type="journal article" date="2023" name="IMA Fungus">
        <title>Comparative genomic study of the Penicillium genus elucidates a diverse pangenome and 15 lateral gene transfer events.</title>
        <authorList>
            <person name="Petersen C."/>
            <person name="Sorensen T."/>
            <person name="Nielsen M.R."/>
            <person name="Sondergaard T.E."/>
            <person name="Sorensen J.L."/>
            <person name="Fitzpatrick D.A."/>
            <person name="Frisvad J.C."/>
            <person name="Nielsen K.L."/>
        </authorList>
    </citation>
    <scope>NUCLEOTIDE SEQUENCE</scope>
    <source>
        <strain evidence="8">IBT 21917</strain>
    </source>
</reference>
<evidence type="ECO:0000256" key="2">
    <source>
        <dbReference type="ARBA" id="ARBA00009199"/>
    </source>
</evidence>
<evidence type="ECO:0000256" key="5">
    <source>
        <dbReference type="PIRSR" id="PIRSR001221-1"/>
    </source>
</evidence>
<comment type="similarity">
    <text evidence="2">Belongs to the amidase family.</text>
</comment>
<evidence type="ECO:0000313" key="9">
    <source>
        <dbReference type="Proteomes" id="UP001146351"/>
    </source>
</evidence>
<dbReference type="InterPro" id="IPR036928">
    <property type="entry name" value="AS_sf"/>
</dbReference>
<reference evidence="8" key="1">
    <citation type="submission" date="2022-11" db="EMBL/GenBank/DDBJ databases">
        <authorList>
            <person name="Petersen C."/>
        </authorList>
    </citation>
    <scope>NUCLEOTIDE SEQUENCE</scope>
    <source>
        <strain evidence="8">IBT 21917</strain>
    </source>
</reference>
<dbReference type="PANTHER" id="PTHR46072">
    <property type="entry name" value="AMIDASE-RELATED-RELATED"/>
    <property type="match status" value="1"/>
</dbReference>
<dbReference type="PIRSF" id="PIRSF001221">
    <property type="entry name" value="Amidase_fungi"/>
    <property type="match status" value="1"/>
</dbReference>
<evidence type="ECO:0000256" key="1">
    <source>
        <dbReference type="ARBA" id="ARBA00001311"/>
    </source>
</evidence>
<feature type="binding site" evidence="6">
    <location>
        <position position="190"/>
    </location>
    <ligand>
        <name>substrate</name>
    </ligand>
</feature>
<dbReference type="Pfam" id="PF01425">
    <property type="entry name" value="Amidase"/>
    <property type="match status" value="1"/>
</dbReference>
<keyword evidence="4" id="KW-0378">Hydrolase</keyword>
<dbReference type="EMBL" id="JAPQKO010000007">
    <property type="protein sequence ID" value="KAJ5152517.1"/>
    <property type="molecule type" value="Genomic_DNA"/>
</dbReference>
<gene>
    <name evidence="8" type="ORF">N7492_009797</name>
</gene>